<gene>
    <name evidence="12" type="ORF">NP590_18190</name>
</gene>
<reference evidence="12 13" key="1">
    <citation type="submission" date="2022-07" db="EMBL/GenBank/DDBJ databases">
        <title>Methylomonas rivi sp. nov., Methylomonas rosea sp. nov., Methylomonas aureus sp. nov. and Methylomonas subterranea sp. nov., four novel methanotrophs isolated from a freshwater creek and the deep terrestrial subsurface.</title>
        <authorList>
            <person name="Abin C."/>
            <person name="Sankaranarayanan K."/>
            <person name="Garner C."/>
            <person name="Sindelar R."/>
            <person name="Kotary K."/>
            <person name="Garner R."/>
            <person name="Barclay S."/>
            <person name="Lawson P."/>
            <person name="Krumholz L."/>
        </authorList>
    </citation>
    <scope>NUCLEOTIDE SEQUENCE [LARGE SCALE GENOMIC DNA]</scope>
    <source>
        <strain evidence="12 13">SURF-2</strain>
    </source>
</reference>
<comment type="subcellular location">
    <subcellularLocation>
        <location evidence="1 8">Cell outer membrane</location>
        <topology evidence="1 8">Multi-pass membrane protein</topology>
    </subcellularLocation>
</comment>
<dbReference type="InterPro" id="IPR039426">
    <property type="entry name" value="TonB-dep_rcpt-like"/>
</dbReference>
<protein>
    <submittedName>
        <fullName evidence="12">TonB-dependent receptor</fullName>
    </submittedName>
</protein>
<evidence type="ECO:0000256" key="8">
    <source>
        <dbReference type="PROSITE-ProRule" id="PRU01360"/>
    </source>
</evidence>
<evidence type="ECO:0000313" key="12">
    <source>
        <dbReference type="EMBL" id="MCQ8106045.1"/>
    </source>
</evidence>
<keyword evidence="2 8" id="KW-0813">Transport</keyword>
<keyword evidence="7 8" id="KW-0998">Cell outer membrane</keyword>
<evidence type="ECO:0000256" key="1">
    <source>
        <dbReference type="ARBA" id="ARBA00004571"/>
    </source>
</evidence>
<evidence type="ECO:0000259" key="11">
    <source>
        <dbReference type="Pfam" id="PF07715"/>
    </source>
</evidence>
<feature type="domain" description="TonB-dependent receptor plug" evidence="11">
    <location>
        <begin position="41"/>
        <end position="146"/>
    </location>
</feature>
<evidence type="ECO:0000256" key="2">
    <source>
        <dbReference type="ARBA" id="ARBA00022448"/>
    </source>
</evidence>
<comment type="caution">
    <text evidence="12">The sequence shown here is derived from an EMBL/GenBank/DDBJ whole genome shotgun (WGS) entry which is preliminary data.</text>
</comment>
<name>A0ABT1TKQ5_9GAMM</name>
<dbReference type="InterPro" id="IPR000531">
    <property type="entry name" value="Beta-barrel_TonB"/>
</dbReference>
<dbReference type="InterPro" id="IPR036942">
    <property type="entry name" value="Beta-barrel_TonB_sf"/>
</dbReference>
<dbReference type="Pfam" id="PF00593">
    <property type="entry name" value="TonB_dep_Rec_b-barrel"/>
    <property type="match status" value="1"/>
</dbReference>
<proteinExistence type="inferred from homology"/>
<evidence type="ECO:0000256" key="7">
    <source>
        <dbReference type="ARBA" id="ARBA00023237"/>
    </source>
</evidence>
<evidence type="ECO:0000313" key="13">
    <source>
        <dbReference type="Proteomes" id="UP001524499"/>
    </source>
</evidence>
<evidence type="ECO:0000256" key="5">
    <source>
        <dbReference type="ARBA" id="ARBA00023077"/>
    </source>
</evidence>
<dbReference type="Gene3D" id="2.170.130.10">
    <property type="entry name" value="TonB-dependent receptor, plug domain"/>
    <property type="match status" value="1"/>
</dbReference>
<dbReference type="Pfam" id="PF07715">
    <property type="entry name" value="Plug"/>
    <property type="match status" value="1"/>
</dbReference>
<evidence type="ECO:0000256" key="9">
    <source>
        <dbReference type="RuleBase" id="RU003357"/>
    </source>
</evidence>
<dbReference type="PROSITE" id="PS52016">
    <property type="entry name" value="TONB_DEPENDENT_REC_3"/>
    <property type="match status" value="1"/>
</dbReference>
<feature type="domain" description="TonB-dependent receptor-like beta-barrel" evidence="10">
    <location>
        <begin position="252"/>
        <end position="665"/>
    </location>
</feature>
<organism evidence="12 13">
    <name type="scientific">Methylomonas subterranea</name>
    <dbReference type="NCBI Taxonomy" id="2952225"/>
    <lineage>
        <taxon>Bacteria</taxon>
        <taxon>Pseudomonadati</taxon>
        <taxon>Pseudomonadota</taxon>
        <taxon>Gammaproteobacteria</taxon>
        <taxon>Methylococcales</taxon>
        <taxon>Methylococcaceae</taxon>
        <taxon>Methylomonas</taxon>
    </lineage>
</organism>
<dbReference type="PANTHER" id="PTHR30069:SF40">
    <property type="entry name" value="TONB-DEPENDENT RECEPTOR NMB0964-RELATED"/>
    <property type="match status" value="1"/>
</dbReference>
<evidence type="ECO:0000259" key="10">
    <source>
        <dbReference type="Pfam" id="PF00593"/>
    </source>
</evidence>
<dbReference type="EMBL" id="JANIBJ010000045">
    <property type="protein sequence ID" value="MCQ8106045.1"/>
    <property type="molecule type" value="Genomic_DNA"/>
</dbReference>
<evidence type="ECO:0000256" key="3">
    <source>
        <dbReference type="ARBA" id="ARBA00022452"/>
    </source>
</evidence>
<dbReference type="InterPro" id="IPR012910">
    <property type="entry name" value="Plug_dom"/>
</dbReference>
<dbReference type="PANTHER" id="PTHR30069">
    <property type="entry name" value="TONB-DEPENDENT OUTER MEMBRANE RECEPTOR"/>
    <property type="match status" value="1"/>
</dbReference>
<keyword evidence="13" id="KW-1185">Reference proteome</keyword>
<keyword evidence="4 8" id="KW-0812">Transmembrane</keyword>
<sequence>MYKRFILLAVSGSIALPGQAEEAAAIELEPVIVTSPLQLKLSETAMPVTVLSDDELRLKTGHSIGETLKNELGISSQSFGPGVGTPVIRGQAGPRVRVLSNGIGANDMSAISPDHPTSVEPFMAERIEVLRGPATLLYGSGAMGGVVNVIDNRIPGKAFDKALNAALEQRFDSTSDETGTALKVEGSKDHIAYHVDGFYRHRNNMDIGGQAIDTAKVAQNDPELAEEIVDNPRGYLNNTGAEAISGSAGLSWIDDFGFAGASINNINNNYGIAPDGTGEEIVQIAMRQNKYDFKSELINPFKFAKALRTRLGYTDYRHTEIANGDIGAQFSNKTYEGRAELEHQDIGPLRGVVGFQAQSSDFQGVHYHTRQDGHADEHEGPMQENIVPRSNTQSYGVFAVESFDAGPVTYQLGTRVEQTDIRSDGMAGFSYTPVSASASALWKLDDRHSLNLAVTRSSRAPQVQELLSDGFHHATRSWERGSTNLKEETSYNLDLGYRFKTDWMRAELDLFHNWASDYIYQRRTGEFLDEEGDSEHCDTEHCVPVLQSSQQDAIFKGYEAKLIFPMLENHLGLLELTLFSDYTRGQFVNGGDVPRMPPLRYGLQLDYNRDKLSSYLRFTRADDQTRVGEFETSTAGYYLLNVGVNYQLKAYQDAKLMVFAKGNNLLDQNIRNATSYLRNFAPEAGRGAEVGFRLSY</sequence>
<dbReference type="Proteomes" id="UP001524499">
    <property type="component" value="Unassembled WGS sequence"/>
</dbReference>
<keyword evidence="12" id="KW-0675">Receptor</keyword>
<keyword evidence="3 8" id="KW-1134">Transmembrane beta strand</keyword>
<keyword evidence="6 8" id="KW-0472">Membrane</keyword>
<dbReference type="InterPro" id="IPR037066">
    <property type="entry name" value="Plug_dom_sf"/>
</dbReference>
<accession>A0ABT1TKQ5</accession>
<evidence type="ECO:0000256" key="6">
    <source>
        <dbReference type="ARBA" id="ARBA00023136"/>
    </source>
</evidence>
<dbReference type="RefSeq" id="WP_256604097.1">
    <property type="nucleotide sequence ID" value="NZ_JANIBJ010000045.1"/>
</dbReference>
<dbReference type="SUPFAM" id="SSF56935">
    <property type="entry name" value="Porins"/>
    <property type="match status" value="1"/>
</dbReference>
<keyword evidence="5 9" id="KW-0798">TonB box</keyword>
<comment type="similarity">
    <text evidence="8 9">Belongs to the TonB-dependent receptor family.</text>
</comment>
<dbReference type="Gene3D" id="2.40.170.20">
    <property type="entry name" value="TonB-dependent receptor, beta-barrel domain"/>
    <property type="match status" value="1"/>
</dbReference>
<evidence type="ECO:0000256" key="4">
    <source>
        <dbReference type="ARBA" id="ARBA00022692"/>
    </source>
</evidence>